<evidence type="ECO:0000313" key="9">
    <source>
        <dbReference type="EnsemblMetazoa" id="ASIC001445-PA"/>
    </source>
</evidence>
<protein>
    <recommendedName>
        <fullName evidence="11">Ionotropic glutamate receptor L-glutamate and glycine-binding domain-containing protein</fullName>
    </recommendedName>
</protein>
<dbReference type="OrthoDB" id="6353409at2759"/>
<dbReference type="STRING" id="74873.A0A084VBC7"/>
<dbReference type="AlphaFoldDB" id="A0A084VBC7"/>
<evidence type="ECO:0000256" key="3">
    <source>
        <dbReference type="ARBA" id="ARBA00022692"/>
    </source>
</evidence>
<dbReference type="VEuPathDB" id="VectorBase:ASIC001445"/>
<keyword evidence="10" id="KW-1185">Reference proteome</keyword>
<dbReference type="OMA" id="LEEMISW"/>
<keyword evidence="6" id="KW-0675">Receptor</keyword>
<reference evidence="9" key="2">
    <citation type="submission" date="2020-05" db="UniProtKB">
        <authorList>
            <consortium name="EnsemblMetazoa"/>
        </authorList>
    </citation>
    <scope>IDENTIFICATION</scope>
</reference>
<dbReference type="Proteomes" id="UP000030765">
    <property type="component" value="Unassembled WGS sequence"/>
</dbReference>
<keyword evidence="2" id="KW-1003">Cell membrane</keyword>
<accession>A0A084VBC7</accession>
<evidence type="ECO:0000256" key="2">
    <source>
        <dbReference type="ARBA" id="ARBA00022475"/>
    </source>
</evidence>
<dbReference type="PANTHER" id="PTHR42643">
    <property type="entry name" value="IONOTROPIC RECEPTOR 20A-RELATED"/>
    <property type="match status" value="1"/>
</dbReference>
<name>A0A084VBC7_ANOSI</name>
<evidence type="ECO:0000256" key="4">
    <source>
        <dbReference type="ARBA" id="ARBA00022989"/>
    </source>
</evidence>
<dbReference type="GO" id="GO:0005886">
    <property type="term" value="C:plasma membrane"/>
    <property type="evidence" value="ECO:0007669"/>
    <property type="project" value="UniProtKB-SubCell"/>
</dbReference>
<organism evidence="8">
    <name type="scientific">Anopheles sinensis</name>
    <name type="common">Mosquito</name>
    <dbReference type="NCBI Taxonomy" id="74873"/>
    <lineage>
        <taxon>Eukaryota</taxon>
        <taxon>Metazoa</taxon>
        <taxon>Ecdysozoa</taxon>
        <taxon>Arthropoda</taxon>
        <taxon>Hexapoda</taxon>
        <taxon>Insecta</taxon>
        <taxon>Pterygota</taxon>
        <taxon>Neoptera</taxon>
        <taxon>Endopterygota</taxon>
        <taxon>Diptera</taxon>
        <taxon>Nematocera</taxon>
        <taxon>Culicoidea</taxon>
        <taxon>Culicidae</taxon>
        <taxon>Anophelinae</taxon>
        <taxon>Anopheles</taxon>
    </lineage>
</organism>
<gene>
    <name evidence="8" type="ORF">ZHAS_00001445</name>
</gene>
<evidence type="ECO:0000313" key="10">
    <source>
        <dbReference type="Proteomes" id="UP000030765"/>
    </source>
</evidence>
<keyword evidence="7" id="KW-0325">Glycoprotein</keyword>
<comment type="subcellular location">
    <subcellularLocation>
        <location evidence="1">Cell membrane</location>
        <topology evidence="1">Multi-pass membrane protein</topology>
    </subcellularLocation>
</comment>
<evidence type="ECO:0000256" key="6">
    <source>
        <dbReference type="ARBA" id="ARBA00023170"/>
    </source>
</evidence>
<keyword evidence="5" id="KW-0472">Membrane</keyword>
<dbReference type="InterPro" id="IPR052192">
    <property type="entry name" value="Insect_Ionotropic_Sensory_Rcpt"/>
</dbReference>
<proteinExistence type="predicted"/>
<dbReference type="PANTHER" id="PTHR42643:SF41">
    <property type="entry name" value="IONOTROPIC RECEPTOR 20A-RELATED"/>
    <property type="match status" value="1"/>
</dbReference>
<keyword evidence="4" id="KW-1133">Transmembrane helix</keyword>
<evidence type="ECO:0000256" key="5">
    <source>
        <dbReference type="ARBA" id="ARBA00023136"/>
    </source>
</evidence>
<keyword evidence="3" id="KW-0812">Transmembrane</keyword>
<evidence type="ECO:0000256" key="1">
    <source>
        <dbReference type="ARBA" id="ARBA00004651"/>
    </source>
</evidence>
<reference evidence="8 10" key="1">
    <citation type="journal article" date="2014" name="BMC Genomics">
        <title>Genome sequence of Anopheles sinensis provides insight into genetics basis of mosquito competence for malaria parasites.</title>
        <authorList>
            <person name="Zhou D."/>
            <person name="Zhang D."/>
            <person name="Ding G."/>
            <person name="Shi L."/>
            <person name="Hou Q."/>
            <person name="Ye Y."/>
            <person name="Xu Y."/>
            <person name="Zhou H."/>
            <person name="Xiong C."/>
            <person name="Li S."/>
            <person name="Yu J."/>
            <person name="Hong S."/>
            <person name="Yu X."/>
            <person name="Zou P."/>
            <person name="Chen C."/>
            <person name="Chang X."/>
            <person name="Wang W."/>
            <person name="Lv Y."/>
            <person name="Sun Y."/>
            <person name="Ma L."/>
            <person name="Shen B."/>
            <person name="Zhu C."/>
        </authorList>
    </citation>
    <scope>NUCLEOTIDE SEQUENCE [LARGE SCALE GENOMIC DNA]</scope>
</reference>
<dbReference type="EMBL" id="ATLV01006330">
    <property type="status" value="NOT_ANNOTATED_CDS"/>
    <property type="molecule type" value="Genomic_DNA"/>
</dbReference>
<dbReference type="EnsemblMetazoa" id="ASIC001445-RA">
    <property type="protein sequence ID" value="ASIC001445-PA"/>
    <property type="gene ID" value="ASIC001445"/>
</dbReference>
<evidence type="ECO:0000256" key="7">
    <source>
        <dbReference type="ARBA" id="ARBA00023180"/>
    </source>
</evidence>
<dbReference type="EMBL" id="ATLV01006329">
    <property type="status" value="NOT_ANNOTATED_CDS"/>
    <property type="molecule type" value="Genomic_DNA"/>
</dbReference>
<evidence type="ECO:0000313" key="8">
    <source>
        <dbReference type="EMBL" id="KFB35271.1"/>
    </source>
</evidence>
<evidence type="ECO:0008006" key="11">
    <source>
        <dbReference type="Google" id="ProtNLM"/>
    </source>
</evidence>
<dbReference type="VEuPathDB" id="VectorBase:ASIS000427"/>
<dbReference type="EMBL" id="KE524352">
    <property type="protein sequence ID" value="KFB35271.1"/>
    <property type="molecule type" value="Genomic_DNA"/>
</dbReference>
<sequence length="708" mass="81304">MRTRSLPEIAIGGERDFFPLVDNRFFFASHRESSDSDDHRGTTFRVRSAEAVMGPHGTVFPQTVAEALARTKLTDKFSVKDHPPWNIEQRHRRRDGGTGFGRQIINFSSSRWLIIVTGGVQQSTGKEGRFRLWLLLGEEYAVVNLLDRILLEARTISIETYSFVGTNESFFRNIVDRLAWRCEKLMVPIFNNVVGKRAQSRQLVIIGGDNFDSIMGSIVKAFGRQTIRYFGTNSRNIYVILILSDLRFVESKKLYLLKVYFSTLNFIAVSPPPTQYQPLILMANGYHDRVELLPPEAPMSSLFADRFQHQDVPPVNVLASGSTGRLRQNTQGDVVGPDWNVFRTILEHLGLRWNLTVQYYTPSLEVNKWVNDQLERGTVQIYIDRGFLPTDRSVVHYLPEMNGFCMVLPKAKKYQVLRHLLRPLEPMCWIVLGVALFVGSLLTNRYCKHSLLATLLFGTQLNTPDVSRTERMLLFSSLVLFFIISEAYQAKLLSLMSSQRYPPDPRTVADFLRTDTMLELGETTATVVSIRKEFAGCVINRTEYDFSFDGRPEHGVLMPCPSAWVHLLEWTRNQYTRYGRNIRPPVHIVSEKLLSTVASYSFSGSFKLYPRFRGYLDRLFESGLVTHWQTETGDQQQYERQFEYLDSTIISFSDLTAIWSVLAIGYALATVTFLIEVFVGVLVRVICNWMAWSRAQYTTKKNQVRRIQ</sequence>